<dbReference type="Gene3D" id="3.30.420.10">
    <property type="entry name" value="Ribonuclease H-like superfamily/Ribonuclease H"/>
    <property type="match status" value="2"/>
</dbReference>
<dbReference type="InterPro" id="IPR056924">
    <property type="entry name" value="SH3_Tf2-1"/>
</dbReference>
<dbReference type="InterPro" id="IPR041577">
    <property type="entry name" value="RT_RNaseH_2"/>
</dbReference>
<reference evidence="18" key="1">
    <citation type="journal article" date="2002" name="Nature">
        <title>Sequence and analysis of rice chromosome 4.</title>
        <authorList>
            <person name="Feng Q."/>
            <person name="Zhang Y."/>
            <person name="Hao P."/>
            <person name="Wang S."/>
            <person name="Fu G."/>
            <person name="Huang Y."/>
            <person name="Li Y."/>
            <person name="Zhu J."/>
            <person name="Liu Y."/>
            <person name="Hu X."/>
            <person name="Jia P."/>
            <person name="Zhang Y."/>
            <person name="Zhao Q."/>
            <person name="Ying K."/>
            <person name="Yu S."/>
            <person name="Tang Y."/>
            <person name="Weng Q."/>
            <person name="Zhang L."/>
            <person name="Lu Y."/>
            <person name="Mu J."/>
            <person name="Lu Y."/>
            <person name="Zhang L.S."/>
            <person name="Yu Z."/>
            <person name="Fan D."/>
            <person name="Liu X."/>
            <person name="Lu T."/>
            <person name="Li C."/>
            <person name="Wu Y."/>
            <person name="Sun T."/>
            <person name="Lei H."/>
            <person name="Li T."/>
            <person name="Hu H."/>
            <person name="Guan J."/>
            <person name="Wu M."/>
            <person name="Zhang R."/>
            <person name="Zhou B."/>
            <person name="Chen Z."/>
            <person name="Chen L."/>
            <person name="Jin Z."/>
            <person name="Wang R."/>
            <person name="Yin H."/>
            <person name="Cai Z."/>
            <person name="Ren S."/>
            <person name="Lv G."/>
            <person name="Gu W."/>
            <person name="Zhu G."/>
            <person name="Tu Y."/>
            <person name="Jia J."/>
            <person name="Zhang Y."/>
            <person name="Chen J."/>
            <person name="Kang H."/>
            <person name="Chen X."/>
            <person name="Shao C."/>
            <person name="Sun Y."/>
            <person name="Hu Q."/>
            <person name="Zhang X."/>
            <person name="Zhang W."/>
            <person name="Wang L."/>
            <person name="Ding C."/>
            <person name="Sheng H."/>
            <person name="Gu J."/>
            <person name="Chen S."/>
            <person name="Ni L."/>
            <person name="Zhu F."/>
            <person name="Chen W."/>
            <person name="Lan L."/>
            <person name="Lai Y."/>
            <person name="Cheng Z."/>
            <person name="Gu M."/>
            <person name="Jiang J."/>
            <person name="Li J."/>
            <person name="Hong G."/>
            <person name="Xue Y."/>
            <person name="Han B."/>
        </authorList>
    </citation>
    <scope>NUCLEOTIDE SEQUENCE</scope>
</reference>
<feature type="domain" description="Integrase catalytic" evidence="17">
    <location>
        <begin position="638"/>
        <end position="748"/>
    </location>
</feature>
<dbReference type="InterPro" id="IPR036397">
    <property type="entry name" value="RNaseH_sf"/>
</dbReference>
<keyword evidence="8" id="KW-0378">Hydrolase</keyword>
<evidence type="ECO:0000256" key="11">
    <source>
        <dbReference type="ARBA" id="ARBA00022918"/>
    </source>
</evidence>
<keyword evidence="1" id="KW-0645">Protease</keyword>
<dbReference type="InterPro" id="IPR001584">
    <property type="entry name" value="Integrase_cat-core"/>
</dbReference>
<dbReference type="InterPro" id="IPR043128">
    <property type="entry name" value="Rev_trsase/Diguanyl_cyclase"/>
</dbReference>
<evidence type="ECO:0000256" key="9">
    <source>
        <dbReference type="ARBA" id="ARBA00022842"/>
    </source>
</evidence>
<dbReference type="Pfam" id="PF14223">
    <property type="entry name" value="Retrotran_gag_2"/>
    <property type="match status" value="1"/>
</dbReference>
<evidence type="ECO:0000256" key="12">
    <source>
        <dbReference type="ARBA" id="ARBA00022932"/>
    </source>
</evidence>
<keyword evidence="3" id="KW-0548">Nucleotidyltransferase</keyword>
<dbReference type="Pfam" id="PF22936">
    <property type="entry name" value="Pol_BBD"/>
    <property type="match status" value="1"/>
</dbReference>
<evidence type="ECO:0000256" key="10">
    <source>
        <dbReference type="ARBA" id="ARBA00022908"/>
    </source>
</evidence>
<keyword evidence="2" id="KW-0808">Transferase</keyword>
<dbReference type="CDD" id="cd09272">
    <property type="entry name" value="RNase_HI_RT_Ty1"/>
    <property type="match status" value="1"/>
</dbReference>
<dbReference type="PROSITE" id="PS50994">
    <property type="entry name" value="INTEGRASE"/>
    <property type="match status" value="2"/>
</dbReference>
<feature type="region of interest" description="Disordered" evidence="16">
    <location>
        <begin position="767"/>
        <end position="855"/>
    </location>
</feature>
<accession>Q25AL5</accession>
<evidence type="ECO:0000256" key="7">
    <source>
        <dbReference type="ARBA" id="ARBA00022759"/>
    </source>
</evidence>
<name>Q25AL5_ORYSA</name>
<evidence type="ECO:0000256" key="2">
    <source>
        <dbReference type="ARBA" id="ARBA00022679"/>
    </source>
</evidence>
<feature type="compositionally biased region" description="Low complexity" evidence="16">
    <location>
        <begin position="768"/>
        <end position="783"/>
    </location>
</feature>
<organism evidence="18">
    <name type="scientific">Oryza sativa</name>
    <name type="common">Rice</name>
    <dbReference type="NCBI Taxonomy" id="4530"/>
    <lineage>
        <taxon>Eukaryota</taxon>
        <taxon>Viridiplantae</taxon>
        <taxon>Streptophyta</taxon>
        <taxon>Embryophyta</taxon>
        <taxon>Tracheophyta</taxon>
        <taxon>Spermatophyta</taxon>
        <taxon>Magnoliopsida</taxon>
        <taxon>Liliopsida</taxon>
        <taxon>Poales</taxon>
        <taxon>Poaceae</taxon>
        <taxon>BOP clade</taxon>
        <taxon>Oryzoideae</taxon>
        <taxon>Oryzeae</taxon>
        <taxon>Oryzinae</taxon>
        <taxon>Oryza</taxon>
    </lineage>
</organism>
<dbReference type="GO" id="GO:0003677">
    <property type="term" value="F:DNA binding"/>
    <property type="evidence" value="ECO:0007669"/>
    <property type="project" value="UniProtKB-KW"/>
</dbReference>
<keyword evidence="10" id="KW-0229">DNA integration</keyword>
<dbReference type="EMBL" id="AL442103">
    <property type="protein sequence ID" value="CAH67640.1"/>
    <property type="molecule type" value="Genomic_DNA"/>
</dbReference>
<evidence type="ECO:0000256" key="14">
    <source>
        <dbReference type="ARBA" id="ARBA00023172"/>
    </source>
</evidence>
<evidence type="ECO:0000256" key="13">
    <source>
        <dbReference type="ARBA" id="ARBA00023125"/>
    </source>
</evidence>
<evidence type="ECO:0000256" key="15">
    <source>
        <dbReference type="ARBA" id="ARBA00023268"/>
    </source>
</evidence>
<evidence type="ECO:0000256" key="16">
    <source>
        <dbReference type="SAM" id="MobiDB-lite"/>
    </source>
</evidence>
<evidence type="ECO:0000259" key="17">
    <source>
        <dbReference type="PROSITE" id="PS50994"/>
    </source>
</evidence>
<dbReference type="InterPro" id="IPR050951">
    <property type="entry name" value="Retrovirus_Pol_polyprotein"/>
</dbReference>
<sequence length="1825" mass="206200">MDPEKIKAVMEWRTPTSVPEIRSFLGLAGYYRRFIKDFSAIAKPMTRLLKKDRKFEWTPECQSSFQRLKHKLTTTPVLIFRDIQKDFEIYCDASRQGLGCVLMQEERLEEEIDSASESEEIASESSEEEVASEKSTQMASTSNSAASSNPLIGVQVTEKLSKANHGLWVAQVLTAIRGARLEGHINGKNPAPPAEITKTVDGKEVKTSNPNYDEWFAADQQILGFLFSSLTRETLLQVAAVKTAAEAWKTLDDMFTSRTRARSLNVRLALTTLQKGNSSISEYIGKMKTLADEVAAAGKPLDDEELIAYILNGLDEDFDSVVSTIVGRVEPVTVAEVYSQLLSFENRLAMRQAQATANMANRGGRGGGGSRGGGANPGRGRGATRGRGAAPGRGRGNNQQQRSYDNRPLCQVCYKRGHVAADCWHRFDEDFVPDDKLVAAAIHTHARDSNWYVDTGATDHITSELEKLTARDVYKGHDQIHTASGSGMEIKHIGHSIVHTPTRPLHLNNVLHVPQANKNLISAHKLAADNSVFLEIHSKHFLIKDQATRRTVLKGRRQKGLYPVPSASPPSSAKVVCAVTPSFERWHSRLGHSSAPIISRVISKNKLPCLDESNKESVCDACLKAKSHQLPYSKSLSISSHPLELVFSDVWGPAPVSVGNKKYYVSFIDDYSKFTWIYLLKNKSEVFQKFHDFQNLVERLFDRKIISMQTDWGGEYQKLNSFFEKIGGELENDQMFNSPNEMPDQSVEHAEDTGNIGAEDWVDEANTQQLSQQQPSSPQSPGSVTPLCVRRSGSDTHAATSGTRVENEPSDQSPSATTMAGNDDVSESSASHEEAASSPVAEQHQPEIVRPRTRLQSGIRKEKVYTDGTVKYACFTASGEPENLHEALNDKNWKNAMDAEYEALMGNKTWHLVPAEKANNIIDCKWVCKIKRKADGSLDRYKARLVAKGFKQRYGINYEDTFSPVLDKALYGLKQAPRAWYSRLSTKLQELGFMPSKADTSLFFYSKGDVIIFVLIYVDDIIVASSMPDATTALLQDLNKSFALKDLGELHYFLGIEATKVCDGILLSQEKYVKDLLKRINMDKCKPVSTPLSPTEKLSIHQGDVLGPNDATNYRSIVGALQYLTLTRPDISFSVNKVCQYLHSPTTVHWAAVKRILRYLQQTSGLGLKIRKSSSLLVSGFSDADWAGCLDDRRSTGGFAVYLGPNLVSWSARKQPTVSRSSTEAEYKALANVTAEIMWVQTLLKEIKIEVPKTAKIYTDHKSLKYIFTQTDLNLRQRRWLELIKDYNLEILYHPGKANVVADALSRKAYCNLQQEIELEQLQAEMLKLNLGIIKFGELNTLELKPTLMDQIKEYQKEDSEIQTFKERKVQGKAADITEDRPGRILWYGNRIVVPQSGNLRKVILKEAHDSAYSLHPGSTKMYHDLKDLYWWPNMKRHIAEYVALCHVCQQVKAEHQKPTGLLQPLQIPEWKWDEIGMDFIIGLPKTSTGYDSIWVIINRLTKTARFIPVKTTYTGAQLAELYMTRIVCLHGIPKRIISDRGTQFTSHFWQKLHYELGSYLDFSTAFHPQTGGQTERLNQRLEDMLRAYALDFAASWDKCLPYAEFSYNNSYQASLKMSPHEALYGRKCQTPLIWTETGERSIFGTDLLKEAEEKVRLIRDRLKVAQSRQKSYADSRRRELTFDIGDYVYLKVSPLRGIKRFKVKGKIAPRYIGPYQIIAKHGEVAYQLALPDYLSDVHPTFHVSQLKKCLRISEEEISVSTVELNQDLTYPEYPIRILEEAQRTTRTKAIRMFKVQWNHHTEDETTWEREDYLQLKFPYLFEDS</sequence>
<keyword evidence="9" id="KW-0460">Magnesium</keyword>
<feature type="compositionally biased region" description="Gly residues" evidence="16">
    <location>
        <begin position="363"/>
        <end position="395"/>
    </location>
</feature>
<dbReference type="SUPFAM" id="SSF56672">
    <property type="entry name" value="DNA/RNA polymerases"/>
    <property type="match status" value="2"/>
</dbReference>
<dbReference type="PANTHER" id="PTHR37984:SF5">
    <property type="entry name" value="PROTEIN NYNRIN-LIKE"/>
    <property type="match status" value="1"/>
</dbReference>
<dbReference type="Gene3D" id="1.10.340.70">
    <property type="match status" value="1"/>
</dbReference>
<dbReference type="InterPro" id="IPR043502">
    <property type="entry name" value="DNA/RNA_pol_sf"/>
</dbReference>
<evidence type="ECO:0000256" key="3">
    <source>
        <dbReference type="ARBA" id="ARBA00022695"/>
    </source>
</evidence>
<dbReference type="GO" id="GO:0046872">
    <property type="term" value="F:metal ion binding"/>
    <property type="evidence" value="ECO:0007669"/>
    <property type="project" value="UniProtKB-KW"/>
</dbReference>
<feature type="domain" description="Integrase catalytic" evidence="17">
    <location>
        <begin position="1461"/>
        <end position="1628"/>
    </location>
</feature>
<dbReference type="GO" id="GO:0004190">
    <property type="term" value="F:aspartic-type endopeptidase activity"/>
    <property type="evidence" value="ECO:0007669"/>
    <property type="project" value="UniProtKB-KW"/>
</dbReference>
<keyword evidence="12" id="KW-0239">DNA-directed DNA polymerase</keyword>
<feature type="region of interest" description="Disordered" evidence="16">
    <location>
        <begin position="732"/>
        <end position="751"/>
    </location>
</feature>
<gene>
    <name evidence="18" type="primary">H0102C09.1</name>
</gene>
<evidence type="ECO:0000256" key="4">
    <source>
        <dbReference type="ARBA" id="ARBA00022722"/>
    </source>
</evidence>
<dbReference type="FunFam" id="3.30.420.10:FF:000032">
    <property type="entry name" value="Retrovirus-related Pol polyprotein from transposon 297-like Protein"/>
    <property type="match status" value="1"/>
</dbReference>
<keyword evidence="13" id="KW-0238">DNA-binding</keyword>
<evidence type="ECO:0000256" key="1">
    <source>
        <dbReference type="ARBA" id="ARBA00022670"/>
    </source>
</evidence>
<dbReference type="Pfam" id="PF17917">
    <property type="entry name" value="RT_RNaseH"/>
    <property type="match status" value="1"/>
</dbReference>
<protein>
    <submittedName>
        <fullName evidence="18">H0102C09.1 protein</fullName>
    </submittedName>
</protein>
<proteinExistence type="predicted"/>
<dbReference type="InterPro" id="IPR012337">
    <property type="entry name" value="RNaseH-like_sf"/>
</dbReference>
<dbReference type="SUPFAM" id="SSF53098">
    <property type="entry name" value="Ribonuclease H-like"/>
    <property type="match status" value="2"/>
</dbReference>
<dbReference type="PANTHER" id="PTHR37984">
    <property type="entry name" value="PROTEIN CBG26694"/>
    <property type="match status" value="1"/>
</dbReference>
<keyword evidence="7" id="KW-0255">Endonuclease</keyword>
<keyword evidence="6" id="KW-0064">Aspartyl protease</keyword>
<dbReference type="Pfam" id="PF13976">
    <property type="entry name" value="gag_pre-integrs"/>
    <property type="match status" value="1"/>
</dbReference>
<dbReference type="InterPro" id="IPR025724">
    <property type="entry name" value="GAG-pre-integrase_dom"/>
</dbReference>
<evidence type="ECO:0000256" key="6">
    <source>
        <dbReference type="ARBA" id="ARBA00022750"/>
    </source>
</evidence>
<dbReference type="Gene3D" id="3.30.70.270">
    <property type="match status" value="1"/>
</dbReference>
<dbReference type="InterPro" id="IPR013103">
    <property type="entry name" value="RVT_2"/>
</dbReference>
<keyword evidence="11" id="KW-0695">RNA-directed DNA polymerase</keyword>
<feature type="compositionally biased region" description="Polar residues" evidence="16">
    <location>
        <begin position="795"/>
        <end position="820"/>
    </location>
</feature>
<evidence type="ECO:0000256" key="5">
    <source>
        <dbReference type="ARBA" id="ARBA00022723"/>
    </source>
</evidence>
<feature type="region of interest" description="Disordered" evidence="16">
    <location>
        <begin position="109"/>
        <end position="147"/>
    </location>
</feature>
<dbReference type="InterPro" id="IPR041373">
    <property type="entry name" value="RT_RNaseH"/>
</dbReference>
<keyword evidence="14" id="KW-0233">DNA recombination</keyword>
<dbReference type="Pfam" id="PF17919">
    <property type="entry name" value="RT_RNaseH_2"/>
    <property type="match status" value="1"/>
</dbReference>
<dbReference type="GO" id="GO:0006508">
    <property type="term" value="P:proteolysis"/>
    <property type="evidence" value="ECO:0007669"/>
    <property type="project" value="UniProtKB-KW"/>
</dbReference>
<dbReference type="InterPro" id="IPR054722">
    <property type="entry name" value="PolX-like_BBD"/>
</dbReference>
<keyword evidence="15" id="KW-0511">Multifunctional enzyme</keyword>
<dbReference type="GO" id="GO:0003964">
    <property type="term" value="F:RNA-directed DNA polymerase activity"/>
    <property type="evidence" value="ECO:0007669"/>
    <property type="project" value="UniProtKB-KW"/>
</dbReference>
<dbReference type="InterPro" id="IPR041588">
    <property type="entry name" value="Integrase_H2C2"/>
</dbReference>
<dbReference type="FunFam" id="3.30.70.270:FF:000020">
    <property type="entry name" value="Transposon Tf2-6 polyprotein-like Protein"/>
    <property type="match status" value="1"/>
</dbReference>
<feature type="region of interest" description="Disordered" evidence="16">
    <location>
        <begin position="359"/>
        <end position="403"/>
    </location>
</feature>
<keyword evidence="4" id="KW-0540">Nuclease</keyword>
<feature type="compositionally biased region" description="Acidic residues" evidence="16">
    <location>
        <begin position="109"/>
        <end position="130"/>
    </location>
</feature>
<dbReference type="Pfam" id="PF24626">
    <property type="entry name" value="SH3_Tf2-1"/>
    <property type="match status" value="1"/>
</dbReference>
<evidence type="ECO:0000256" key="8">
    <source>
        <dbReference type="ARBA" id="ARBA00022801"/>
    </source>
</evidence>
<dbReference type="GO" id="GO:0006310">
    <property type="term" value="P:DNA recombination"/>
    <property type="evidence" value="ECO:0007669"/>
    <property type="project" value="UniProtKB-KW"/>
</dbReference>
<dbReference type="GO" id="GO:0015074">
    <property type="term" value="P:DNA integration"/>
    <property type="evidence" value="ECO:0007669"/>
    <property type="project" value="UniProtKB-KW"/>
</dbReference>
<dbReference type="GO" id="GO:0003887">
    <property type="term" value="F:DNA-directed DNA polymerase activity"/>
    <property type="evidence" value="ECO:0007669"/>
    <property type="project" value="UniProtKB-KW"/>
</dbReference>
<dbReference type="GO" id="GO:0004519">
    <property type="term" value="F:endonuclease activity"/>
    <property type="evidence" value="ECO:0007669"/>
    <property type="project" value="UniProtKB-KW"/>
</dbReference>
<evidence type="ECO:0000313" key="18">
    <source>
        <dbReference type="EMBL" id="CAH67640.1"/>
    </source>
</evidence>
<dbReference type="Pfam" id="PF07727">
    <property type="entry name" value="RVT_2"/>
    <property type="match status" value="1"/>
</dbReference>
<keyword evidence="5" id="KW-0479">Metal-binding</keyword>
<dbReference type="Pfam" id="PF17921">
    <property type="entry name" value="Integrase_H2C2"/>
    <property type="match status" value="1"/>
</dbReference>